<gene>
    <name evidence="1" type="ORF">MKW98_032392</name>
</gene>
<accession>A0AAD4XLL0</accession>
<keyword evidence="2" id="KW-1185">Reference proteome</keyword>
<evidence type="ECO:0000313" key="2">
    <source>
        <dbReference type="Proteomes" id="UP001202328"/>
    </source>
</evidence>
<proteinExistence type="predicted"/>
<sequence length="142" mass="16085">MGEGHLMVHSVWISFDLDGGKLLFLRVDVESKRGVHGCLLESRLKSSNFVGGEDVMFTVSNSLWFSHDVVSSWFTCSAPKYECGSDFDNQIACKWLILQTNLEGDTAKIFVYNGARFDRQRNDTVMLGGFLLCYEYMAKNAY</sequence>
<dbReference type="AlphaFoldDB" id="A0AAD4XLL0"/>
<comment type="caution">
    <text evidence="1">The sequence shown here is derived from an EMBL/GenBank/DDBJ whole genome shotgun (WGS) entry which is preliminary data.</text>
</comment>
<evidence type="ECO:0000313" key="1">
    <source>
        <dbReference type="EMBL" id="KAI3924191.1"/>
    </source>
</evidence>
<name>A0AAD4XLL0_9MAGN</name>
<protein>
    <submittedName>
        <fullName evidence="1">Uncharacterized protein</fullName>
    </submittedName>
</protein>
<reference evidence="1" key="1">
    <citation type="submission" date="2022-04" db="EMBL/GenBank/DDBJ databases">
        <title>A functionally conserved STORR gene fusion in Papaver species that diverged 16.8 million years ago.</title>
        <authorList>
            <person name="Catania T."/>
        </authorList>
    </citation>
    <scope>NUCLEOTIDE SEQUENCE</scope>
    <source>
        <strain evidence="1">S-188037</strain>
    </source>
</reference>
<dbReference type="EMBL" id="JAJJMB010008334">
    <property type="protein sequence ID" value="KAI3924191.1"/>
    <property type="molecule type" value="Genomic_DNA"/>
</dbReference>
<organism evidence="1 2">
    <name type="scientific">Papaver atlanticum</name>
    <dbReference type="NCBI Taxonomy" id="357466"/>
    <lineage>
        <taxon>Eukaryota</taxon>
        <taxon>Viridiplantae</taxon>
        <taxon>Streptophyta</taxon>
        <taxon>Embryophyta</taxon>
        <taxon>Tracheophyta</taxon>
        <taxon>Spermatophyta</taxon>
        <taxon>Magnoliopsida</taxon>
        <taxon>Ranunculales</taxon>
        <taxon>Papaveraceae</taxon>
        <taxon>Papaveroideae</taxon>
        <taxon>Papaver</taxon>
    </lineage>
</organism>
<dbReference type="Proteomes" id="UP001202328">
    <property type="component" value="Unassembled WGS sequence"/>
</dbReference>